<protein>
    <submittedName>
        <fullName evidence="7">Ferric enterobactin transport ATP-binding protein FepC</fullName>
    </submittedName>
</protein>
<name>A0ABQ0C6W7_9PROT</name>
<evidence type="ECO:0000259" key="6">
    <source>
        <dbReference type="PROSITE" id="PS50893"/>
    </source>
</evidence>
<proteinExistence type="predicted"/>
<reference evidence="7 8" key="2">
    <citation type="submission" date="2024-09" db="EMBL/GenBank/DDBJ databases">
        <title>Draft genome sequence of Candidatus Magnetaquicoccaceae bacterium FCR-1.</title>
        <authorList>
            <person name="Shimoshige H."/>
            <person name="Shimamura S."/>
            <person name="Taoka A."/>
            <person name="Kobayashi H."/>
            <person name="Maekawa T."/>
        </authorList>
    </citation>
    <scope>NUCLEOTIDE SEQUENCE [LARGE SCALE GENOMIC DNA]</scope>
    <source>
        <strain evidence="7 8">FCR-1</strain>
    </source>
</reference>
<keyword evidence="8" id="KW-1185">Reference proteome</keyword>
<dbReference type="RefSeq" id="WP_420906082.1">
    <property type="nucleotide sequence ID" value="NZ_BAAFGK010000004.1"/>
</dbReference>
<dbReference type="PROSITE" id="PS50893">
    <property type="entry name" value="ABC_TRANSPORTER_2"/>
    <property type="match status" value="1"/>
</dbReference>
<dbReference type="Proteomes" id="UP001628193">
    <property type="component" value="Unassembled WGS sequence"/>
</dbReference>
<dbReference type="EMBL" id="BAAFGK010000004">
    <property type="protein sequence ID" value="GAB0056631.1"/>
    <property type="molecule type" value="Genomic_DNA"/>
</dbReference>
<evidence type="ECO:0000256" key="2">
    <source>
        <dbReference type="ARBA" id="ARBA00022741"/>
    </source>
</evidence>
<evidence type="ECO:0000256" key="1">
    <source>
        <dbReference type="ARBA" id="ARBA00022448"/>
    </source>
</evidence>
<accession>A0ABQ0C6W7</accession>
<evidence type="ECO:0000256" key="5">
    <source>
        <dbReference type="ARBA" id="ARBA00037066"/>
    </source>
</evidence>
<dbReference type="InterPro" id="IPR003439">
    <property type="entry name" value="ABC_transporter-like_ATP-bd"/>
</dbReference>
<dbReference type="InterPro" id="IPR003593">
    <property type="entry name" value="AAA+_ATPase"/>
</dbReference>
<dbReference type="PANTHER" id="PTHR42794:SF1">
    <property type="entry name" value="HEMIN IMPORT ATP-BINDING PROTEIN HMUV"/>
    <property type="match status" value="1"/>
</dbReference>
<dbReference type="CDD" id="cd03214">
    <property type="entry name" value="ABC_Iron-Siderophores_B12_Hemin"/>
    <property type="match status" value="1"/>
</dbReference>
<evidence type="ECO:0000256" key="3">
    <source>
        <dbReference type="ARBA" id="ARBA00022840"/>
    </source>
</evidence>
<gene>
    <name evidence="7" type="primary">fepC</name>
    <name evidence="7" type="ORF">SIID45300_00939</name>
</gene>
<dbReference type="Gene3D" id="3.40.50.300">
    <property type="entry name" value="P-loop containing nucleotide triphosphate hydrolases"/>
    <property type="match status" value="1"/>
</dbReference>
<dbReference type="GO" id="GO:0005524">
    <property type="term" value="F:ATP binding"/>
    <property type="evidence" value="ECO:0007669"/>
    <property type="project" value="UniProtKB-KW"/>
</dbReference>
<dbReference type="PANTHER" id="PTHR42794">
    <property type="entry name" value="HEMIN IMPORT ATP-BINDING PROTEIN HMUV"/>
    <property type="match status" value="1"/>
</dbReference>
<comment type="function">
    <text evidence="5">Part of the ABC transporter complex HmuTUV involved in hemin import. Responsible for energy coupling to the transport system.</text>
</comment>
<evidence type="ECO:0000313" key="7">
    <source>
        <dbReference type="EMBL" id="GAB0056631.1"/>
    </source>
</evidence>
<evidence type="ECO:0000313" key="8">
    <source>
        <dbReference type="Proteomes" id="UP001628193"/>
    </source>
</evidence>
<dbReference type="InterPro" id="IPR027417">
    <property type="entry name" value="P-loop_NTPase"/>
</dbReference>
<evidence type="ECO:0000256" key="4">
    <source>
        <dbReference type="ARBA" id="ARBA00022967"/>
    </source>
</evidence>
<comment type="caution">
    <text evidence="7">The sequence shown here is derived from an EMBL/GenBank/DDBJ whole genome shotgun (WGS) entry which is preliminary data.</text>
</comment>
<reference evidence="7 8" key="1">
    <citation type="submission" date="2024-05" db="EMBL/GenBank/DDBJ databases">
        <authorList>
            <consortium name="Candidatus Magnetaquicoccaceae bacterium FCR-1 genome sequencing consortium"/>
            <person name="Shimoshige H."/>
            <person name="Shimamura S."/>
            <person name="Taoka A."/>
            <person name="Kobayashi H."/>
            <person name="Maekawa T."/>
        </authorList>
    </citation>
    <scope>NUCLEOTIDE SEQUENCE [LARGE SCALE GENOMIC DNA]</scope>
    <source>
        <strain evidence="7 8">FCR-1</strain>
    </source>
</reference>
<organism evidence="7 8">
    <name type="scientific">Candidatus Magnetaquiglobus chichijimensis</name>
    <dbReference type="NCBI Taxonomy" id="3141448"/>
    <lineage>
        <taxon>Bacteria</taxon>
        <taxon>Pseudomonadati</taxon>
        <taxon>Pseudomonadota</taxon>
        <taxon>Magnetococcia</taxon>
        <taxon>Magnetococcales</taxon>
        <taxon>Candidatus Magnetaquicoccaceae</taxon>
        <taxon>Candidatus Magnetaquiglobus</taxon>
    </lineage>
</organism>
<dbReference type="SMART" id="SM00382">
    <property type="entry name" value="AAA"/>
    <property type="match status" value="1"/>
</dbReference>
<keyword evidence="2" id="KW-0547">Nucleotide-binding</keyword>
<keyword evidence="4" id="KW-1278">Translocase</keyword>
<dbReference type="Pfam" id="PF00005">
    <property type="entry name" value="ABC_tran"/>
    <property type="match status" value="1"/>
</dbReference>
<dbReference type="SUPFAM" id="SSF52540">
    <property type="entry name" value="P-loop containing nucleoside triphosphate hydrolases"/>
    <property type="match status" value="1"/>
</dbReference>
<feature type="domain" description="ABC transporter" evidence="6">
    <location>
        <begin position="14"/>
        <end position="250"/>
    </location>
</feature>
<sequence>MDGPVDLRAMTSLLTVEGLRLGCGGRDFCRDLNWSIQAGGRWAILGPNGAGKSTLLHALAGLRGPDAGSIRLAGYPLARLSRRAVAREIGILFQQIDYPFPATLSETVLGGRYPHRSFWSRENAEDLERVRHALRQTGLDTLADRPVATLSGGERRRMEAATLLVQDPRLLLLDEPTNHLDLNHQITLLELFTERVQARSGALVLVTHDIHMAARYCDQFLLLYGNGESDQGRREEMLIPERLSRLLNHPMRVVDAEGERFWLPA</sequence>
<keyword evidence="1" id="KW-0813">Transport</keyword>
<keyword evidence="3 7" id="KW-0067">ATP-binding</keyword>